<dbReference type="RefSeq" id="WP_326454465.1">
    <property type="nucleotide sequence ID" value="NZ_JAYMFH010000003.1"/>
</dbReference>
<comment type="caution">
    <text evidence="2">The sequence shown here is derived from an EMBL/GenBank/DDBJ whole genome shotgun (WGS) entry which is preliminary data.</text>
</comment>
<keyword evidence="1" id="KW-1133">Transmembrane helix</keyword>
<gene>
    <name evidence="2" type="ORF">VJ920_04025</name>
</gene>
<keyword evidence="3" id="KW-1185">Reference proteome</keyword>
<name>A0ABU6IXY5_9ACTN</name>
<sequence length="174" mass="18763">MHSKKYYIIYGLFFSLFVAAVLCLCLTIAQGMPHIDPMFFLMSFLVAFVTSFVVTAVLPLAKISAACAVYYDAALGSLGFRLVQNVFFSTLIMIILGLVMTAFMTGVGDVPTLSTLTGELMDTNLFDRYVALCMQFFPVIVIVAFLCDPAAGGIAGAITGEKKQAPASEPEQLV</sequence>
<organism evidence="2 3">
    <name type="scientific">Adlercreutzia shanghongiae</name>
    <dbReference type="NCBI Taxonomy" id="3111773"/>
    <lineage>
        <taxon>Bacteria</taxon>
        <taxon>Bacillati</taxon>
        <taxon>Actinomycetota</taxon>
        <taxon>Coriobacteriia</taxon>
        <taxon>Eggerthellales</taxon>
        <taxon>Eggerthellaceae</taxon>
        <taxon>Adlercreutzia</taxon>
    </lineage>
</organism>
<feature type="transmembrane region" description="Helical" evidence="1">
    <location>
        <begin position="38"/>
        <end position="61"/>
    </location>
</feature>
<keyword evidence="1" id="KW-0472">Membrane</keyword>
<evidence type="ECO:0000313" key="2">
    <source>
        <dbReference type="EMBL" id="MEC4294472.1"/>
    </source>
</evidence>
<dbReference type="Proteomes" id="UP001343724">
    <property type="component" value="Unassembled WGS sequence"/>
</dbReference>
<evidence type="ECO:0000256" key="1">
    <source>
        <dbReference type="SAM" id="Phobius"/>
    </source>
</evidence>
<keyword evidence="1" id="KW-0812">Transmembrane</keyword>
<accession>A0ABU6IXY5</accession>
<dbReference type="EMBL" id="JAYMFH010000003">
    <property type="protein sequence ID" value="MEC4294472.1"/>
    <property type="molecule type" value="Genomic_DNA"/>
</dbReference>
<feature type="transmembrane region" description="Helical" evidence="1">
    <location>
        <begin position="128"/>
        <end position="147"/>
    </location>
</feature>
<feature type="transmembrane region" description="Helical" evidence="1">
    <location>
        <begin position="82"/>
        <end position="108"/>
    </location>
</feature>
<proteinExistence type="predicted"/>
<feature type="transmembrane region" description="Helical" evidence="1">
    <location>
        <begin position="7"/>
        <end position="32"/>
    </location>
</feature>
<evidence type="ECO:0000313" key="3">
    <source>
        <dbReference type="Proteomes" id="UP001343724"/>
    </source>
</evidence>
<protein>
    <submittedName>
        <fullName evidence="2">Uncharacterized protein</fullName>
    </submittedName>
</protein>
<reference evidence="2 3" key="1">
    <citation type="submission" date="2024-01" db="EMBL/GenBank/DDBJ databases">
        <title>novel species in genus Adlercreutzia.</title>
        <authorList>
            <person name="Liu X."/>
        </authorList>
    </citation>
    <scope>NUCLEOTIDE SEQUENCE [LARGE SCALE GENOMIC DNA]</scope>
    <source>
        <strain evidence="2 3">R22</strain>
    </source>
</reference>